<reference evidence="1 2" key="1">
    <citation type="submission" date="2021-06" db="EMBL/GenBank/DDBJ databases">
        <title>Caerostris extrusa draft genome.</title>
        <authorList>
            <person name="Kono N."/>
            <person name="Arakawa K."/>
        </authorList>
    </citation>
    <scope>NUCLEOTIDE SEQUENCE [LARGE SCALE GENOMIC DNA]</scope>
</reference>
<evidence type="ECO:0000313" key="1">
    <source>
        <dbReference type="EMBL" id="GIY66486.1"/>
    </source>
</evidence>
<evidence type="ECO:0000313" key="2">
    <source>
        <dbReference type="Proteomes" id="UP001054945"/>
    </source>
</evidence>
<dbReference type="AlphaFoldDB" id="A0AAV4V812"/>
<protein>
    <submittedName>
        <fullName evidence="1">Uncharacterized protein</fullName>
    </submittedName>
</protein>
<accession>A0AAV4V812</accession>
<keyword evidence="2" id="KW-1185">Reference proteome</keyword>
<gene>
    <name evidence="1" type="ORF">CEXT_351671</name>
</gene>
<dbReference type="Proteomes" id="UP001054945">
    <property type="component" value="Unassembled WGS sequence"/>
</dbReference>
<organism evidence="1 2">
    <name type="scientific">Caerostris extrusa</name>
    <name type="common">Bark spider</name>
    <name type="synonym">Caerostris bankana</name>
    <dbReference type="NCBI Taxonomy" id="172846"/>
    <lineage>
        <taxon>Eukaryota</taxon>
        <taxon>Metazoa</taxon>
        <taxon>Ecdysozoa</taxon>
        <taxon>Arthropoda</taxon>
        <taxon>Chelicerata</taxon>
        <taxon>Arachnida</taxon>
        <taxon>Araneae</taxon>
        <taxon>Araneomorphae</taxon>
        <taxon>Entelegynae</taxon>
        <taxon>Araneoidea</taxon>
        <taxon>Araneidae</taxon>
        <taxon>Caerostris</taxon>
    </lineage>
</organism>
<proteinExistence type="predicted"/>
<dbReference type="EMBL" id="BPLR01014122">
    <property type="protein sequence ID" value="GIY66486.1"/>
    <property type="molecule type" value="Genomic_DNA"/>
</dbReference>
<name>A0AAV4V812_CAEEX</name>
<comment type="caution">
    <text evidence="1">The sequence shown here is derived from an EMBL/GenBank/DDBJ whole genome shotgun (WGS) entry which is preliminary data.</text>
</comment>
<sequence length="127" mass="14792">MGDGSMVETPEFDLELVRLHARRAGSRSSSPLMRLLQEMSALHANRRCAIYCVFRHGKRQHFMGWQFRRGEREREWPVIKCPTEQIKLGGRSDNKDGSPLSIRKQLDSLGGKAKEEEAWLARWILKW</sequence>